<evidence type="ECO:0000313" key="4">
    <source>
        <dbReference type="Proteomes" id="UP001430848"/>
    </source>
</evidence>
<evidence type="ECO:0000256" key="2">
    <source>
        <dbReference type="SAM" id="SignalP"/>
    </source>
</evidence>
<evidence type="ECO:0008006" key="5">
    <source>
        <dbReference type="Google" id="ProtNLM"/>
    </source>
</evidence>
<keyword evidence="1 2" id="KW-0732">Signal</keyword>
<feature type="chain" id="PRO_5045085565" description="RlpA-like protein double-psi beta-barrel domain-containing protein" evidence="2">
    <location>
        <begin position="18"/>
        <end position="134"/>
    </location>
</feature>
<proteinExistence type="predicted"/>
<evidence type="ECO:0000256" key="1">
    <source>
        <dbReference type="ARBA" id="ARBA00022729"/>
    </source>
</evidence>
<organism evidence="3 4">
    <name type="scientific">Diaporthe eres</name>
    <name type="common">Phomopsis oblonga</name>
    <dbReference type="NCBI Taxonomy" id="83184"/>
    <lineage>
        <taxon>Eukaryota</taxon>
        <taxon>Fungi</taxon>
        <taxon>Dikarya</taxon>
        <taxon>Ascomycota</taxon>
        <taxon>Pezizomycotina</taxon>
        <taxon>Sordariomycetes</taxon>
        <taxon>Sordariomycetidae</taxon>
        <taxon>Diaporthales</taxon>
        <taxon>Diaporthaceae</taxon>
        <taxon>Diaporthe</taxon>
        <taxon>Diaporthe eres species complex</taxon>
    </lineage>
</organism>
<dbReference type="EMBL" id="JAKNSF020000144">
    <property type="protein sequence ID" value="KAK7711630.1"/>
    <property type="molecule type" value="Genomic_DNA"/>
</dbReference>
<comment type="caution">
    <text evidence="3">The sequence shown here is derived from an EMBL/GenBank/DDBJ whole genome shotgun (WGS) entry which is preliminary data.</text>
</comment>
<dbReference type="PANTHER" id="PTHR31836">
    <property type="match status" value="1"/>
</dbReference>
<accession>A0ABR1NQR2</accession>
<reference evidence="3 4" key="1">
    <citation type="submission" date="2024-02" db="EMBL/GenBank/DDBJ databases">
        <title>De novo assembly and annotation of 12 fungi associated with fruit tree decline syndrome in Ontario, Canada.</title>
        <authorList>
            <person name="Sulman M."/>
            <person name="Ellouze W."/>
            <person name="Ilyukhin E."/>
        </authorList>
    </citation>
    <scope>NUCLEOTIDE SEQUENCE [LARGE SCALE GENOMIC DNA]</scope>
    <source>
        <strain evidence="3 4">M169</strain>
    </source>
</reference>
<sequence length="134" mass="13714">MFRIATALTALAALATAAPAPQSSRGITSGSLTWYTEGIGSAFTACGTMVTLTDHIAALSEADYGVYANPNESPVCGKKIRVHGPNGNSVLATVADRCAGCATGDVDVTPVVFAELGYAQDIGRVGVSWTFEEA</sequence>
<gene>
    <name evidence="3" type="ORF">SLS63_012641</name>
</gene>
<dbReference type="InterPro" id="IPR036908">
    <property type="entry name" value="RlpA-like_sf"/>
</dbReference>
<dbReference type="PANTHER" id="PTHR31836:SF28">
    <property type="entry name" value="SRCR DOMAIN-CONTAINING PROTEIN-RELATED"/>
    <property type="match status" value="1"/>
</dbReference>
<dbReference type="Proteomes" id="UP001430848">
    <property type="component" value="Unassembled WGS sequence"/>
</dbReference>
<dbReference type="InterPro" id="IPR051477">
    <property type="entry name" value="Expansin_CellWall"/>
</dbReference>
<name>A0ABR1NQR2_DIAER</name>
<dbReference type="CDD" id="cd22191">
    <property type="entry name" value="DPBB_RlpA_EXP_N-like"/>
    <property type="match status" value="1"/>
</dbReference>
<protein>
    <recommendedName>
        <fullName evidence="5">RlpA-like protein double-psi beta-barrel domain-containing protein</fullName>
    </recommendedName>
</protein>
<keyword evidence="4" id="KW-1185">Reference proteome</keyword>
<dbReference type="SUPFAM" id="SSF50685">
    <property type="entry name" value="Barwin-like endoglucanases"/>
    <property type="match status" value="1"/>
</dbReference>
<evidence type="ECO:0000313" key="3">
    <source>
        <dbReference type="EMBL" id="KAK7711630.1"/>
    </source>
</evidence>
<dbReference type="Gene3D" id="2.40.40.10">
    <property type="entry name" value="RlpA-like domain"/>
    <property type="match status" value="1"/>
</dbReference>
<feature type="signal peptide" evidence="2">
    <location>
        <begin position="1"/>
        <end position="17"/>
    </location>
</feature>